<evidence type="ECO:0000256" key="1">
    <source>
        <dbReference type="SAM" id="Coils"/>
    </source>
</evidence>
<evidence type="ECO:0000313" key="3">
    <source>
        <dbReference type="EMBL" id="OAG29208.1"/>
    </source>
</evidence>
<evidence type="ECO:0000313" key="4">
    <source>
        <dbReference type="Proteomes" id="UP000185944"/>
    </source>
</evidence>
<feature type="compositionally biased region" description="Pro residues" evidence="2">
    <location>
        <begin position="34"/>
        <end position="45"/>
    </location>
</feature>
<reference evidence="3 4" key="1">
    <citation type="submission" date="2016-02" db="EMBL/GenBank/DDBJ databases">
        <title>Discovery of a natural microsporidian pathogen with a broad tissue tropism in Caenorhabditis elegans.</title>
        <authorList>
            <person name="Luallen R.J."/>
            <person name="Reinke A.W."/>
            <person name="Tong L."/>
            <person name="Botts M.R."/>
            <person name="Felix M.-A."/>
            <person name="Troemel E.R."/>
        </authorList>
    </citation>
    <scope>NUCLEOTIDE SEQUENCE [LARGE SCALE GENOMIC DNA]</scope>
    <source>
        <strain evidence="3 4">JUm2807</strain>
    </source>
</reference>
<dbReference type="AlphaFoldDB" id="A0A177EBL3"/>
<evidence type="ECO:0000256" key="2">
    <source>
        <dbReference type="SAM" id="MobiDB-lite"/>
    </source>
</evidence>
<evidence type="ECO:0008006" key="5">
    <source>
        <dbReference type="Google" id="ProtNLM"/>
    </source>
</evidence>
<dbReference type="EMBL" id="LTDL01000041">
    <property type="protein sequence ID" value="OAG29208.1"/>
    <property type="molecule type" value="Genomic_DNA"/>
</dbReference>
<dbReference type="Proteomes" id="UP000185944">
    <property type="component" value="Unassembled WGS sequence"/>
</dbReference>
<organism evidence="3 4">
    <name type="scientific">Nematocida displodere</name>
    <dbReference type="NCBI Taxonomy" id="1805483"/>
    <lineage>
        <taxon>Eukaryota</taxon>
        <taxon>Fungi</taxon>
        <taxon>Fungi incertae sedis</taxon>
        <taxon>Microsporidia</taxon>
        <taxon>Nematocida</taxon>
    </lineage>
</organism>
<dbReference type="RefSeq" id="XP_067543887.1">
    <property type="nucleotide sequence ID" value="XM_067688699.1"/>
</dbReference>
<protein>
    <recommendedName>
        <fullName evidence="5">Spc7 kinetochore protein domain-containing protein</fullName>
    </recommendedName>
</protein>
<sequence>MEQQRNIDQYFRAATPAEDAGERRPSIRRVSFAPEPPTIYHPLPPTESSSMNMSMDLGGRHSAEMTLEEAAGEESIQEHESLPVCEDREENFIMEDSDSTESKRMSLCPAEAEKSMEQTMHEYSLGEERDDIVSDMLSEIICAGESNTLVYDTVNVEEVLSKYESTKRKEARKIRDILAETGIRFLDNLSLTNRRETLSKIRNRVEPEKVSYYREYLQKRIDMQNAFSSGVSGEIEKIKESIEHLEREIDCAQLTSTSPGTLSSRLRQLKSDARREAKGFWHGLRLQREEVFFAAAQASSQRLAATVDETRQAIEAVNQEIAQMSLGGLEAKEKAVRDSLAKIGAMTEAELAQFIESTEANKERRRQLHHQRLGAEKEAQEAAREASAVASELSETEKEIEAIEERLTSTEVQKEDLERAKEAVQRMEVVFGIRIVEASHCKLVFSVGELVVTGIYDGVHIVDVYAESTTPNVIRKFVASSVSSIPGVLGELTATIPAIVRYILEMASIEKEIELVGVSVPYEVCCTEAALQVQFLVRKGKQGQMGHVSVSLPRGSVRSAITSNIKGFVPREARYGSITQSVAQAKGLAHVK</sequence>
<dbReference type="OrthoDB" id="2195102at2759"/>
<feature type="region of interest" description="Disordered" evidence="2">
    <location>
        <begin position="1"/>
        <end position="57"/>
    </location>
</feature>
<dbReference type="VEuPathDB" id="MicrosporidiaDB:NEDG_01281"/>
<keyword evidence="1" id="KW-0175">Coiled coil</keyword>
<dbReference type="GeneID" id="93647631"/>
<name>A0A177EBL3_9MICR</name>
<accession>A0A177EBL3</accession>
<keyword evidence="4" id="KW-1185">Reference proteome</keyword>
<gene>
    <name evidence="3" type="ORF">NEDG_01281</name>
</gene>
<comment type="caution">
    <text evidence="3">The sequence shown here is derived from an EMBL/GenBank/DDBJ whole genome shotgun (WGS) entry which is preliminary data.</text>
</comment>
<feature type="coiled-coil region" evidence="1">
    <location>
        <begin position="365"/>
        <end position="427"/>
    </location>
</feature>
<proteinExistence type="predicted"/>